<dbReference type="AlphaFoldDB" id="H2ZD44"/>
<reference evidence="2" key="3">
    <citation type="submission" date="2025-09" db="UniProtKB">
        <authorList>
            <consortium name="Ensembl"/>
        </authorList>
    </citation>
    <scope>IDENTIFICATION</scope>
</reference>
<name>H2ZD44_CIOSA</name>
<dbReference type="Ensembl" id="ENSCSAVT00000015688.1">
    <property type="protein sequence ID" value="ENSCSAVP00000015510.1"/>
    <property type="gene ID" value="ENSCSAVG00000009101.1"/>
</dbReference>
<dbReference type="HOGENOM" id="CLU_1383753_0_0_1"/>
<proteinExistence type="predicted"/>
<reference evidence="3" key="1">
    <citation type="submission" date="2003-08" db="EMBL/GenBank/DDBJ databases">
        <authorList>
            <person name="Birren B."/>
            <person name="Nusbaum C."/>
            <person name="Abebe A."/>
            <person name="Abouelleil A."/>
            <person name="Adekoya E."/>
            <person name="Ait-zahra M."/>
            <person name="Allen N."/>
            <person name="Allen T."/>
            <person name="An P."/>
            <person name="Anderson M."/>
            <person name="Anderson S."/>
            <person name="Arachchi H."/>
            <person name="Armbruster J."/>
            <person name="Bachantsang P."/>
            <person name="Baldwin J."/>
            <person name="Barry A."/>
            <person name="Bayul T."/>
            <person name="Blitshsteyn B."/>
            <person name="Bloom T."/>
            <person name="Blye J."/>
            <person name="Boguslavskiy L."/>
            <person name="Borowsky M."/>
            <person name="Boukhgalter B."/>
            <person name="Brunache A."/>
            <person name="Butler J."/>
            <person name="Calixte N."/>
            <person name="Calvo S."/>
            <person name="Camarata J."/>
            <person name="Campo K."/>
            <person name="Chang J."/>
            <person name="Cheshatsang Y."/>
            <person name="Citroen M."/>
            <person name="Collymore A."/>
            <person name="Considine T."/>
            <person name="Cook A."/>
            <person name="Cooke P."/>
            <person name="Corum B."/>
            <person name="Cuomo C."/>
            <person name="David R."/>
            <person name="Dawoe T."/>
            <person name="Degray S."/>
            <person name="Dodge S."/>
            <person name="Dooley K."/>
            <person name="Dorje P."/>
            <person name="Dorjee K."/>
            <person name="Dorris L."/>
            <person name="Duffey N."/>
            <person name="Dupes A."/>
            <person name="Elkins T."/>
            <person name="Engels R."/>
            <person name="Erickson J."/>
            <person name="Farina A."/>
            <person name="Faro S."/>
            <person name="Ferreira P."/>
            <person name="Fischer H."/>
            <person name="Fitzgerald M."/>
            <person name="Foley K."/>
            <person name="Gage D."/>
            <person name="Galagan J."/>
            <person name="Gearin G."/>
            <person name="Gnerre S."/>
            <person name="Gnirke A."/>
            <person name="Goyette A."/>
            <person name="Graham J."/>
            <person name="Grandbois E."/>
            <person name="Gyaltsen K."/>
            <person name="Hafez N."/>
            <person name="Hagopian D."/>
            <person name="Hagos B."/>
            <person name="Hall J."/>
            <person name="Hatcher B."/>
            <person name="Heller A."/>
            <person name="Higgins H."/>
            <person name="Honan T."/>
            <person name="Horn A."/>
            <person name="Houde N."/>
            <person name="Hughes L."/>
            <person name="Hulme W."/>
            <person name="Husby E."/>
            <person name="Iliev I."/>
            <person name="Jaffe D."/>
            <person name="Jones C."/>
            <person name="Kamal M."/>
            <person name="Kamat A."/>
            <person name="Kamvysselis M."/>
            <person name="Karlsson E."/>
            <person name="Kells C."/>
            <person name="Kieu A."/>
            <person name="Kisner P."/>
            <person name="Kodira C."/>
            <person name="Kulbokas E."/>
            <person name="Labutti K."/>
            <person name="Lama D."/>
            <person name="Landers T."/>
            <person name="Leger J."/>
            <person name="Levine S."/>
            <person name="Lewis D."/>
            <person name="Lewis T."/>
            <person name="Lindblad-toh K."/>
            <person name="Liu X."/>
            <person name="Lokyitsang T."/>
            <person name="Lokyitsang Y."/>
            <person name="Lucien O."/>
            <person name="Lui A."/>
            <person name="Ma L.J."/>
            <person name="Mabbitt R."/>
            <person name="Macdonald J."/>
            <person name="Maclean C."/>
            <person name="Major J."/>
            <person name="Manning J."/>
            <person name="Marabella R."/>
            <person name="Maru K."/>
            <person name="Matthews C."/>
            <person name="Mauceli E."/>
            <person name="Mccarthy M."/>
            <person name="Mcdonough S."/>
            <person name="Mcghee T."/>
            <person name="Meldrim J."/>
            <person name="Meneus L."/>
            <person name="Mesirov J."/>
            <person name="Mihalev A."/>
            <person name="Mihova T."/>
            <person name="Mikkelsen T."/>
            <person name="Mlenga V."/>
            <person name="Moru K."/>
            <person name="Mozes J."/>
            <person name="Mulrain L."/>
            <person name="Munson G."/>
            <person name="Naylor J."/>
            <person name="Newes C."/>
            <person name="Nguyen C."/>
            <person name="Nguyen N."/>
            <person name="Nguyen T."/>
            <person name="Nicol R."/>
            <person name="Nielsen C."/>
            <person name="Nizzari M."/>
            <person name="Norbu C."/>
            <person name="Norbu N."/>
            <person name="O'donnell P."/>
            <person name="Okoawo O."/>
            <person name="O'leary S."/>
            <person name="Omotosho B."/>
            <person name="O'neill K."/>
            <person name="Osman S."/>
            <person name="Parker S."/>
            <person name="Perrin D."/>
            <person name="Phunkhang P."/>
            <person name="Piqani B."/>
            <person name="Purcell S."/>
            <person name="Rachupka T."/>
            <person name="Ramasamy U."/>
            <person name="Rameau R."/>
            <person name="Ray V."/>
            <person name="Raymond C."/>
            <person name="Retta R."/>
            <person name="Richardson S."/>
            <person name="Rise C."/>
            <person name="Rodriguez J."/>
            <person name="Rogers J."/>
            <person name="Rogov P."/>
            <person name="Rutman M."/>
            <person name="Schupbach R."/>
            <person name="Seaman C."/>
            <person name="Settipalli S."/>
            <person name="Sharpe T."/>
            <person name="Sheridan J."/>
            <person name="Sherpa N."/>
            <person name="Shi J."/>
            <person name="Smirnov S."/>
            <person name="Smith C."/>
            <person name="Sougnez C."/>
            <person name="Spencer B."/>
            <person name="Stalker J."/>
            <person name="Stange-thomann N."/>
            <person name="Stavropoulos S."/>
            <person name="Stetson K."/>
            <person name="Stone C."/>
            <person name="Stone S."/>
            <person name="Stubbs M."/>
            <person name="Talamas J."/>
            <person name="Tchuinga P."/>
            <person name="Tenzing P."/>
            <person name="Tesfaye S."/>
            <person name="Theodore J."/>
            <person name="Thoulutsang Y."/>
            <person name="Topham K."/>
            <person name="Towey S."/>
            <person name="Tsamla T."/>
            <person name="Tsomo N."/>
            <person name="Vallee D."/>
            <person name="Vassiliev H."/>
            <person name="Venkataraman V."/>
            <person name="Vinson J."/>
            <person name="Vo A."/>
            <person name="Wade C."/>
            <person name="Wang S."/>
            <person name="Wangchuk T."/>
            <person name="Wangdi T."/>
            <person name="Whittaker C."/>
            <person name="Wilkinson J."/>
            <person name="Wu Y."/>
            <person name="Wyman D."/>
            <person name="Yadav S."/>
            <person name="Yang S."/>
            <person name="Yang X."/>
            <person name="Yeager S."/>
            <person name="Yee E."/>
            <person name="Young G."/>
            <person name="Zainoun J."/>
            <person name="Zembeck L."/>
            <person name="Zimmer A."/>
            <person name="Zody M."/>
            <person name="Lander E."/>
        </authorList>
    </citation>
    <scope>NUCLEOTIDE SEQUENCE [LARGE SCALE GENOMIC DNA]</scope>
</reference>
<dbReference type="Proteomes" id="UP000007875">
    <property type="component" value="Unassembled WGS sequence"/>
</dbReference>
<protein>
    <submittedName>
        <fullName evidence="2">Uncharacterized protein</fullName>
    </submittedName>
</protein>
<feature type="compositionally biased region" description="Polar residues" evidence="1">
    <location>
        <begin position="168"/>
        <end position="180"/>
    </location>
</feature>
<evidence type="ECO:0000313" key="2">
    <source>
        <dbReference type="Ensembl" id="ENSCSAVP00000015510.1"/>
    </source>
</evidence>
<feature type="region of interest" description="Disordered" evidence="1">
    <location>
        <begin position="84"/>
        <end position="107"/>
    </location>
</feature>
<evidence type="ECO:0000256" key="1">
    <source>
        <dbReference type="SAM" id="MobiDB-lite"/>
    </source>
</evidence>
<feature type="compositionally biased region" description="Low complexity" evidence="1">
    <location>
        <begin position="84"/>
        <end position="104"/>
    </location>
</feature>
<dbReference type="InParanoid" id="H2ZD44"/>
<sequence length="197" mass="20999">MKRSSSVENIATLLPNKKDSISFIADSSSDITPGAVMGGRPAATNLFPSDDLRTSSFSPFGDSLVYTEESTADVPYSNKRFNQLSSLSSQTTSSSALSGSLPSLHKLPAATGKTHEMTFSAPFGRHKPVMQPDFLDSMEISSCSSSIIMNRSKVGANPESESPEDMTLTPQHPNNQQCEPQTHPPGADHSCPNPLAP</sequence>
<evidence type="ECO:0000313" key="3">
    <source>
        <dbReference type="Proteomes" id="UP000007875"/>
    </source>
</evidence>
<reference evidence="2" key="2">
    <citation type="submission" date="2025-08" db="UniProtKB">
        <authorList>
            <consortium name="Ensembl"/>
        </authorList>
    </citation>
    <scope>IDENTIFICATION</scope>
</reference>
<accession>H2ZD44</accession>
<feature type="region of interest" description="Disordered" evidence="1">
    <location>
        <begin position="149"/>
        <end position="197"/>
    </location>
</feature>
<keyword evidence="3" id="KW-1185">Reference proteome</keyword>
<organism evidence="2 3">
    <name type="scientific">Ciona savignyi</name>
    <name type="common">Pacific transparent sea squirt</name>
    <dbReference type="NCBI Taxonomy" id="51511"/>
    <lineage>
        <taxon>Eukaryota</taxon>
        <taxon>Metazoa</taxon>
        <taxon>Chordata</taxon>
        <taxon>Tunicata</taxon>
        <taxon>Ascidiacea</taxon>
        <taxon>Phlebobranchia</taxon>
        <taxon>Cionidae</taxon>
        <taxon>Ciona</taxon>
    </lineage>
</organism>